<feature type="compositionally biased region" description="Polar residues" evidence="3">
    <location>
        <begin position="598"/>
        <end position="617"/>
    </location>
</feature>
<feature type="compositionally biased region" description="Low complexity" evidence="3">
    <location>
        <begin position="100"/>
        <end position="116"/>
    </location>
</feature>
<dbReference type="PANTHER" id="PTHR22597">
    <property type="entry name" value="POLYCOMB GROUP PROTEIN"/>
    <property type="match status" value="1"/>
</dbReference>
<keyword evidence="1" id="KW-0805">Transcription regulation</keyword>
<dbReference type="GO" id="GO:0031490">
    <property type="term" value="F:chromatin DNA binding"/>
    <property type="evidence" value="ECO:0007669"/>
    <property type="project" value="TreeGrafter"/>
</dbReference>
<name>A0A0G2ECL1_PHACM</name>
<dbReference type="Pfam" id="PF08624">
    <property type="entry name" value="CRC_subunit"/>
    <property type="match status" value="1"/>
</dbReference>
<reference evidence="4 5" key="1">
    <citation type="submission" date="2015-05" db="EMBL/GenBank/DDBJ databases">
        <title>Distinctive expansion of gene families associated with plant cell wall degradation and secondary metabolism in the genomes of grapevine trunk pathogens.</title>
        <authorList>
            <person name="Lawrence D.P."/>
            <person name="Travadon R."/>
            <person name="Rolshausen P.E."/>
            <person name="Baumgartner K."/>
        </authorList>
    </citation>
    <scope>NUCLEOTIDE SEQUENCE [LARGE SCALE GENOMIC DNA]</scope>
    <source>
        <strain evidence="4">UCRPC4</strain>
    </source>
</reference>
<protein>
    <submittedName>
        <fullName evidence="4">Putative nuclear localization protein</fullName>
    </submittedName>
</protein>
<feature type="compositionally biased region" description="Basic and acidic residues" evidence="3">
    <location>
        <begin position="118"/>
        <end position="131"/>
    </location>
</feature>
<sequence>MDPTNHLRVTAALQSSNLSTQGGINRGLKRSRSPEIYGELAGGDEDGKLPTGTSHQRRRDGFARLLRPSSPCAYISSDDGKPRKRGRPPKTPRMSGDYEAAGVPPVQQQPVAAAQPHPEAHLRTPQMKKEPLPQATPVQASPPPKATPTKPMVKALPTVRDHTTDQLNPEGDEYLPREFDEAGEKKVDAMGRLQGGRQYRCRTFTVPRRGEKLFMLATECARVLSYRDSYLLFNKNRSLYKIIANQEEKDALIAHDFLPYSYRSRQIAIVTARSMFRQFGSRVIVDGRRVRDDYWEAKARKQGFTEDDPAGEKRPGAARARDNAAAEAAHAGANVANLAHADILYTNNGPPMEGLPHPPAIQPGMTGLHPSSGRLPMIIPTDDMRIRDFSNIPRPRQDMSGAPYQDRSQPSSQAEILNQASHTADFNKILNSQRAYRGKGLDEYWNKPREIPVSTPPPTAAGVSQDVSVSGPNYQSPHLASADMSQANSGQQHSFSHHAPQFPSTQQTQPLGYQSHHATSQYPATNSPMRTMHQPQPPTPQQQHQPQPPQFHQRPSASNFAMPGTPGQPPYGYNTSTPHQQHHSQQQMWGGPPPQPQTSPMQHSQNRMATPTFSPHLNQPHPGQGHSPVPPSQSPLPGQAQSQPPHLMHQGSSSIQNIYGAGSGGSYPGSNMAMYSGQPRPNVGQQQFMQPGQGWPNVSQGGGNQQWGSY</sequence>
<dbReference type="InterPro" id="IPR013933">
    <property type="entry name" value="CRC_Rsc7/Swp82"/>
</dbReference>
<feature type="region of interest" description="Disordered" evidence="3">
    <location>
        <begin position="389"/>
        <end position="413"/>
    </location>
</feature>
<evidence type="ECO:0000313" key="4">
    <source>
        <dbReference type="EMBL" id="KKY20006.1"/>
    </source>
</evidence>
<proteinExistence type="predicted"/>
<gene>
    <name evidence="4" type="ORF">UCRPC4_g04330</name>
</gene>
<comment type="caution">
    <text evidence="4">The sequence shown here is derived from an EMBL/GenBank/DDBJ whole genome shotgun (WGS) entry which is preliminary data.</text>
</comment>
<dbReference type="GO" id="GO:0016586">
    <property type="term" value="C:RSC-type complex"/>
    <property type="evidence" value="ECO:0007669"/>
    <property type="project" value="TreeGrafter"/>
</dbReference>
<reference evidence="4 5" key="2">
    <citation type="submission" date="2015-05" db="EMBL/GenBank/DDBJ databases">
        <authorList>
            <person name="Morales-Cruz A."/>
            <person name="Amrine K.C."/>
            <person name="Cantu D."/>
        </authorList>
    </citation>
    <scope>NUCLEOTIDE SEQUENCE [LARGE SCALE GENOMIC DNA]</scope>
    <source>
        <strain evidence="4">UCRPC4</strain>
    </source>
</reference>
<feature type="compositionally biased region" description="Polar residues" evidence="3">
    <location>
        <begin position="465"/>
        <end position="494"/>
    </location>
</feature>
<feature type="region of interest" description="Disordered" evidence="3">
    <location>
        <begin position="301"/>
        <end position="320"/>
    </location>
</feature>
<feature type="region of interest" description="Disordered" evidence="3">
    <location>
        <begin position="1"/>
        <end position="151"/>
    </location>
</feature>
<keyword evidence="2" id="KW-0804">Transcription</keyword>
<organism evidence="4 5">
    <name type="scientific">Phaeomoniella chlamydospora</name>
    <name type="common">Phaeoacremonium chlamydosporum</name>
    <dbReference type="NCBI Taxonomy" id="158046"/>
    <lineage>
        <taxon>Eukaryota</taxon>
        <taxon>Fungi</taxon>
        <taxon>Dikarya</taxon>
        <taxon>Ascomycota</taxon>
        <taxon>Pezizomycotina</taxon>
        <taxon>Eurotiomycetes</taxon>
        <taxon>Chaetothyriomycetidae</taxon>
        <taxon>Phaeomoniellales</taxon>
        <taxon>Phaeomoniellaceae</taxon>
        <taxon>Phaeomoniella</taxon>
    </lineage>
</organism>
<dbReference type="AlphaFoldDB" id="A0A0G2ECL1"/>
<dbReference type="Proteomes" id="UP000053317">
    <property type="component" value="Unassembled WGS sequence"/>
</dbReference>
<feature type="compositionally biased region" description="Polar residues" evidence="3">
    <location>
        <begin position="635"/>
        <end position="657"/>
    </location>
</feature>
<feature type="region of interest" description="Disordered" evidence="3">
    <location>
        <begin position="447"/>
        <end position="710"/>
    </location>
</feature>
<accession>A0A0G2ECL1</accession>
<keyword evidence="5" id="KW-1185">Reference proteome</keyword>
<evidence type="ECO:0000256" key="2">
    <source>
        <dbReference type="ARBA" id="ARBA00023163"/>
    </source>
</evidence>
<evidence type="ECO:0000256" key="1">
    <source>
        <dbReference type="ARBA" id="ARBA00023015"/>
    </source>
</evidence>
<evidence type="ECO:0000313" key="5">
    <source>
        <dbReference type="Proteomes" id="UP000053317"/>
    </source>
</evidence>
<feature type="compositionally biased region" description="Low complexity" evidence="3">
    <location>
        <begin position="541"/>
        <end position="555"/>
    </location>
</feature>
<evidence type="ECO:0000256" key="3">
    <source>
        <dbReference type="SAM" id="MobiDB-lite"/>
    </source>
</evidence>
<feature type="compositionally biased region" description="Basic and acidic residues" evidence="3">
    <location>
        <begin position="310"/>
        <end position="320"/>
    </location>
</feature>
<dbReference type="OrthoDB" id="5598844at2759"/>
<feature type="compositionally biased region" description="Polar residues" evidence="3">
    <location>
        <begin position="502"/>
        <end position="527"/>
    </location>
</feature>
<dbReference type="PANTHER" id="PTHR22597:SF5">
    <property type="entry name" value="LOCALIZATION PROTEIN, PUTATIVE (AFU_ORTHOLOGUE AFUA_1G10600)-RELATED"/>
    <property type="match status" value="1"/>
</dbReference>
<dbReference type="EMBL" id="LCWF01000103">
    <property type="protein sequence ID" value="KKY20006.1"/>
    <property type="molecule type" value="Genomic_DNA"/>
</dbReference>
<feature type="compositionally biased region" description="Gly residues" evidence="3">
    <location>
        <begin position="700"/>
        <end position="710"/>
    </location>
</feature>
<feature type="compositionally biased region" description="Polar residues" evidence="3">
    <location>
        <begin position="12"/>
        <end position="23"/>
    </location>
</feature>